<dbReference type="InterPro" id="IPR036034">
    <property type="entry name" value="PDZ_sf"/>
</dbReference>
<feature type="transmembrane region" description="Helical" evidence="6">
    <location>
        <begin position="46"/>
        <end position="67"/>
    </location>
</feature>
<dbReference type="AlphaFoldDB" id="A0A377FTZ9"/>
<dbReference type="STRING" id="1397694.GCA_000702585_02165"/>
<protein>
    <submittedName>
        <fullName evidence="8">Serine protease Do-like HtrA</fullName>
        <ecNumber evidence="8">3.4.21.107</ecNumber>
    </submittedName>
</protein>
<dbReference type="EC" id="3.4.21.107" evidence="8"/>
<dbReference type="InterPro" id="IPR051201">
    <property type="entry name" value="Chloro_Bact_Ser_Proteases"/>
</dbReference>
<dbReference type="InterPro" id="IPR001478">
    <property type="entry name" value="PDZ"/>
</dbReference>
<evidence type="ECO:0000256" key="4">
    <source>
        <dbReference type="ARBA" id="ARBA00022825"/>
    </source>
</evidence>
<dbReference type="SUPFAM" id="SSF50156">
    <property type="entry name" value="PDZ domain-like"/>
    <property type="match status" value="1"/>
</dbReference>
<gene>
    <name evidence="8" type="primary">htrA_1</name>
    <name evidence="8" type="ORF">NCTC13163_01669</name>
</gene>
<organism evidence="8 9">
    <name type="scientific">Exiguobacterium aurantiacum</name>
    <dbReference type="NCBI Taxonomy" id="33987"/>
    <lineage>
        <taxon>Bacteria</taxon>
        <taxon>Bacillati</taxon>
        <taxon>Bacillota</taxon>
        <taxon>Bacilli</taxon>
        <taxon>Bacillales</taxon>
        <taxon>Bacillales Family XII. Incertae Sedis</taxon>
        <taxon>Exiguobacterium</taxon>
    </lineage>
</organism>
<keyword evidence="4" id="KW-0720">Serine protease</keyword>
<evidence type="ECO:0000256" key="6">
    <source>
        <dbReference type="SAM" id="Phobius"/>
    </source>
</evidence>
<dbReference type="EMBL" id="UGGP01000001">
    <property type="protein sequence ID" value="STO08299.1"/>
    <property type="molecule type" value="Genomic_DNA"/>
</dbReference>
<dbReference type="Pfam" id="PF13365">
    <property type="entry name" value="Trypsin_2"/>
    <property type="match status" value="1"/>
</dbReference>
<dbReference type="SUPFAM" id="SSF50494">
    <property type="entry name" value="Trypsin-like serine proteases"/>
    <property type="match status" value="1"/>
</dbReference>
<dbReference type="OrthoDB" id="9758917at2"/>
<dbReference type="RefSeq" id="WP_029335230.1">
    <property type="nucleotide sequence ID" value="NZ_UGGP01000001.1"/>
</dbReference>
<dbReference type="InterPro" id="IPR043504">
    <property type="entry name" value="Peptidase_S1_PA_chymotrypsin"/>
</dbReference>
<dbReference type="SMART" id="SM00228">
    <property type="entry name" value="PDZ"/>
    <property type="match status" value="1"/>
</dbReference>
<evidence type="ECO:0000256" key="5">
    <source>
        <dbReference type="SAM" id="MobiDB-lite"/>
    </source>
</evidence>
<evidence type="ECO:0000256" key="1">
    <source>
        <dbReference type="ARBA" id="ARBA00010541"/>
    </source>
</evidence>
<dbReference type="GO" id="GO:0006508">
    <property type="term" value="P:proteolysis"/>
    <property type="evidence" value="ECO:0007669"/>
    <property type="project" value="UniProtKB-KW"/>
</dbReference>
<sequence length="417" mass="43653">MERNDHTPEDKRREDWLDSELGSSTRPPEQPLVEQKAKPSFVGRMFPGFVGGVIGALVTGAVALPFLDQTPINVNDTAVTSEGTPLQTSSNVGDTSVTDAVAAAQPAVVTVNNFATQGFSSQSVEAGVGSGVIYKKEGDAAYIVTNHHVVNGADRLTVTFNDGKTADATLMGSDATYDLAVLKVDAADVPAVINIGKSGELKPGQTVIAIGNPLGQFENSVTRGVVSSTSRLVPVDTDENGQADFNAEVIQTDAAINPGNSGGALINEAGQLIGINSMKIATDSVEGVGFSIPIDIALPLINQIEQTGEVNHPSLGVSLRDVSEFPPGYLTEQINLPESVTNGTIIIDVQANSSAARAGLQARDVIVKINDQDVSSFIDLRSELIRDTDGTVSIEYIRDGQTDTVDVEIQNVNGSAL</sequence>
<evidence type="ECO:0000259" key="7">
    <source>
        <dbReference type="PROSITE" id="PS50106"/>
    </source>
</evidence>
<dbReference type="PANTHER" id="PTHR43343:SF3">
    <property type="entry name" value="PROTEASE DO-LIKE 8, CHLOROPLASTIC"/>
    <property type="match status" value="1"/>
</dbReference>
<evidence type="ECO:0000313" key="8">
    <source>
        <dbReference type="EMBL" id="STO08299.1"/>
    </source>
</evidence>
<dbReference type="Proteomes" id="UP000254060">
    <property type="component" value="Unassembled WGS sequence"/>
</dbReference>
<keyword evidence="6" id="KW-0812">Transmembrane</keyword>
<keyword evidence="3 8" id="KW-0378">Hydrolase</keyword>
<feature type="region of interest" description="Disordered" evidence="5">
    <location>
        <begin position="1"/>
        <end position="35"/>
    </location>
</feature>
<evidence type="ECO:0000256" key="3">
    <source>
        <dbReference type="ARBA" id="ARBA00022801"/>
    </source>
</evidence>
<dbReference type="PANTHER" id="PTHR43343">
    <property type="entry name" value="PEPTIDASE S12"/>
    <property type="match status" value="1"/>
</dbReference>
<dbReference type="PRINTS" id="PR00834">
    <property type="entry name" value="PROTEASES2C"/>
</dbReference>
<dbReference type="Pfam" id="PF13180">
    <property type="entry name" value="PDZ_2"/>
    <property type="match status" value="1"/>
</dbReference>
<dbReference type="InterPro" id="IPR001940">
    <property type="entry name" value="Peptidase_S1C"/>
</dbReference>
<reference evidence="8 9" key="1">
    <citation type="submission" date="2018-06" db="EMBL/GenBank/DDBJ databases">
        <authorList>
            <consortium name="Pathogen Informatics"/>
            <person name="Doyle S."/>
        </authorList>
    </citation>
    <scope>NUCLEOTIDE SEQUENCE [LARGE SCALE GENOMIC DNA]</scope>
    <source>
        <strain evidence="8 9">NCTC13163</strain>
    </source>
</reference>
<keyword evidence="6" id="KW-0472">Membrane</keyword>
<name>A0A377FTZ9_9BACL</name>
<dbReference type="GO" id="GO:0004252">
    <property type="term" value="F:serine-type endopeptidase activity"/>
    <property type="evidence" value="ECO:0007669"/>
    <property type="project" value="InterPro"/>
</dbReference>
<evidence type="ECO:0000256" key="2">
    <source>
        <dbReference type="ARBA" id="ARBA00022670"/>
    </source>
</evidence>
<feature type="domain" description="PDZ" evidence="7">
    <location>
        <begin position="301"/>
        <end position="400"/>
    </location>
</feature>
<proteinExistence type="inferred from homology"/>
<keyword evidence="2 8" id="KW-0645">Protease</keyword>
<accession>A0A377FTZ9</accession>
<evidence type="ECO:0000313" key="9">
    <source>
        <dbReference type="Proteomes" id="UP000254060"/>
    </source>
</evidence>
<dbReference type="InterPro" id="IPR009003">
    <property type="entry name" value="Peptidase_S1_PA"/>
</dbReference>
<comment type="similarity">
    <text evidence="1">Belongs to the peptidase S1C family.</text>
</comment>
<dbReference type="Gene3D" id="2.40.10.10">
    <property type="entry name" value="Trypsin-like serine proteases"/>
    <property type="match status" value="2"/>
</dbReference>
<feature type="compositionally biased region" description="Basic and acidic residues" evidence="5">
    <location>
        <begin position="1"/>
        <end position="16"/>
    </location>
</feature>
<dbReference type="Gene3D" id="2.30.42.10">
    <property type="match status" value="1"/>
</dbReference>
<keyword evidence="6" id="KW-1133">Transmembrane helix</keyword>
<dbReference type="PROSITE" id="PS50106">
    <property type="entry name" value="PDZ"/>
    <property type="match status" value="1"/>
</dbReference>